<keyword evidence="3" id="KW-0812">Transmembrane</keyword>
<organism evidence="4 5">
    <name type="scientific">Selenomonas artemidis F0399</name>
    <dbReference type="NCBI Taxonomy" id="749551"/>
    <lineage>
        <taxon>Bacteria</taxon>
        <taxon>Bacillati</taxon>
        <taxon>Bacillota</taxon>
        <taxon>Negativicutes</taxon>
        <taxon>Selenomonadales</taxon>
        <taxon>Selenomonadaceae</taxon>
        <taxon>Selenomonas</taxon>
    </lineage>
</organism>
<keyword evidence="1" id="KW-0175">Coiled coil</keyword>
<keyword evidence="3" id="KW-0472">Membrane</keyword>
<dbReference type="STRING" id="749551.HMPREF9555_01786"/>
<accession>E7N445</accession>
<protein>
    <recommendedName>
        <fullName evidence="6">Phage tail tape measure protein, lambda family</fullName>
    </recommendedName>
</protein>
<feature type="region of interest" description="Disordered" evidence="2">
    <location>
        <begin position="403"/>
        <end position="431"/>
    </location>
</feature>
<evidence type="ECO:0000256" key="1">
    <source>
        <dbReference type="SAM" id="Coils"/>
    </source>
</evidence>
<evidence type="ECO:0008006" key="6">
    <source>
        <dbReference type="Google" id="ProtNLM"/>
    </source>
</evidence>
<feature type="transmembrane region" description="Helical" evidence="3">
    <location>
        <begin position="315"/>
        <end position="337"/>
    </location>
</feature>
<dbReference type="Proteomes" id="UP000004633">
    <property type="component" value="Unassembled WGS sequence"/>
</dbReference>
<name>E7N445_9FIRM</name>
<evidence type="ECO:0000313" key="4">
    <source>
        <dbReference type="EMBL" id="EFW29086.1"/>
    </source>
</evidence>
<dbReference type="HOGENOM" id="CLU_336130_0_0_9"/>
<feature type="transmembrane region" description="Helical" evidence="3">
    <location>
        <begin position="288"/>
        <end position="308"/>
    </location>
</feature>
<keyword evidence="3" id="KW-1133">Transmembrane helix</keyword>
<reference evidence="4 5" key="1">
    <citation type="submission" date="2010-08" db="EMBL/GenBank/DDBJ databases">
        <authorList>
            <person name="Weinstock G."/>
            <person name="Sodergren E."/>
            <person name="Clifton S."/>
            <person name="Fulton L."/>
            <person name="Fulton B."/>
            <person name="Courtney L."/>
            <person name="Fronick C."/>
            <person name="Harrison M."/>
            <person name="Strong C."/>
            <person name="Farmer C."/>
            <person name="Delahaunty K."/>
            <person name="Markovic C."/>
            <person name="Hall O."/>
            <person name="Minx P."/>
            <person name="Tomlinson C."/>
            <person name="Mitreva M."/>
            <person name="Hou S."/>
            <person name="Chen J."/>
            <person name="Wollam A."/>
            <person name="Pepin K.H."/>
            <person name="Johnson M."/>
            <person name="Bhonagiri V."/>
            <person name="Zhang X."/>
            <person name="Suruliraj S."/>
            <person name="Warren W."/>
            <person name="Chinwalla A."/>
            <person name="Mardis E.R."/>
            <person name="Wilson R.K."/>
        </authorList>
    </citation>
    <scope>NUCLEOTIDE SEQUENCE [LARGE SCALE GENOMIC DNA]</scope>
    <source>
        <strain evidence="4 5">F0399</strain>
    </source>
</reference>
<keyword evidence="5" id="KW-1185">Reference proteome</keyword>
<feature type="coiled-coil region" evidence="1">
    <location>
        <begin position="534"/>
        <end position="561"/>
    </location>
</feature>
<sequence length="848" mass="90089">MKIAELIVQLGADSSDMVKGLKKAKTEVEVFQESLKGISNMMVGIGGMSVAAVGGAIAATKSWAAAVNDLEDKTNMSAESCSELLYVTQAVGLSMSDAGDSLSKMSKNSVTAYQSIVKANEAGEQSTDIFTKYGITITDANGKLLSAQDILANVAKRHREMANGVAKTSMEMEIFGRSGAKLNDLLNLTEEQLNGMTQRARAAGLVLDHETTQAWEDMTFQINEAKAAMVGAGVQVGSLLLPELRRLADFVQEASGKISKMSDEEKHTMLTTLEVAAAIGGLGLGIRALIFTFGPLITGIGEVIAALVEMRNAAIAARLAVAGPVAIAAGVVAYSAYKQNEAFKNYGMEAFTVDEEAGTAYADPDKIAAIKKRREINAAVDEAADAADREHQAEVEQLNAPPKIPEFNFGAASSGGSRGGGGRSAAHEAEIEARKAKAEAERLQREIEQITDDIKRATESSGELTDNFANAGRQLSVGMLDGAQAVYSQIEEERIRREQSLDDFLKQYRKSVEEAVKIKTDAEKTGDAAILAEAERYLLERQEAEAAAAEEVAKRRTLIEEDANKAMLANSTRARAIEAEMRAAMDEGDVQRYQAALSDENVAFIASLEERQAALQQYHDWRMAAEESYSAFSLQIMEQFRQNFSKSITDFIMGTKSLGDALGGVIKQMIQMYIQWRIQQVLAAAFAKKQQAQETATGTAQAATLAAAWWAAAIPKMIVTGGFGGFGSFGGLGGTGTGIPFAGGSFTGFGVASPFRAMAEGGYAYGPTLALIGEGKHPEAVLPLNDNTFGEIAKGIAGQGIGGNVTLQVSAMDAGSFSHWLQTGGGVELKRYLADSAREFSMGGGAFA</sequence>
<evidence type="ECO:0000256" key="2">
    <source>
        <dbReference type="SAM" id="MobiDB-lite"/>
    </source>
</evidence>
<dbReference type="AlphaFoldDB" id="E7N445"/>
<dbReference type="NCBIfam" id="TIGR01760">
    <property type="entry name" value="tape_meas_TP901"/>
    <property type="match status" value="1"/>
</dbReference>
<evidence type="ECO:0000313" key="5">
    <source>
        <dbReference type="Proteomes" id="UP000004633"/>
    </source>
</evidence>
<evidence type="ECO:0000256" key="3">
    <source>
        <dbReference type="SAM" id="Phobius"/>
    </source>
</evidence>
<proteinExistence type="predicted"/>
<gene>
    <name evidence="4" type="ORF">HMPREF9555_01786</name>
</gene>
<dbReference type="InterPro" id="IPR010090">
    <property type="entry name" value="Phage_tape_meas"/>
</dbReference>
<comment type="caution">
    <text evidence="4">The sequence shown here is derived from an EMBL/GenBank/DDBJ whole genome shotgun (WGS) entry which is preliminary data.</text>
</comment>
<dbReference type="RefSeq" id="WP_009350434.1">
    <property type="nucleotide sequence ID" value="NZ_GL638151.1"/>
</dbReference>
<dbReference type="EMBL" id="AECV01000041">
    <property type="protein sequence ID" value="EFW29086.1"/>
    <property type="molecule type" value="Genomic_DNA"/>
</dbReference>